<name>A0A4Q2UG35_9BACT</name>
<dbReference type="RefSeq" id="WP_129603786.1">
    <property type="nucleotide sequence ID" value="NZ_SBLB01000006.1"/>
</dbReference>
<evidence type="ECO:0000256" key="1">
    <source>
        <dbReference type="SAM" id="SignalP"/>
    </source>
</evidence>
<reference evidence="3 4" key="1">
    <citation type="submission" date="2019-01" db="EMBL/GenBank/DDBJ databases">
        <title>Spirosoma flava sp. nov., a propanil-degrading bacterium isolated from herbicide-contaminated soil.</title>
        <authorList>
            <person name="Zhang L."/>
            <person name="Jiang J.-D."/>
        </authorList>
    </citation>
    <scope>NUCLEOTIDE SEQUENCE [LARGE SCALE GENOMIC DNA]</scope>
    <source>
        <strain evidence="3 4">TY50</strain>
    </source>
</reference>
<accession>A0A4Q2UG35</accession>
<organism evidence="3 4">
    <name type="scientific">Spirosoma sordidisoli</name>
    <dbReference type="NCBI Taxonomy" id="2502893"/>
    <lineage>
        <taxon>Bacteria</taxon>
        <taxon>Pseudomonadati</taxon>
        <taxon>Bacteroidota</taxon>
        <taxon>Cytophagia</taxon>
        <taxon>Cytophagales</taxon>
        <taxon>Cytophagaceae</taxon>
        <taxon>Spirosoma</taxon>
    </lineage>
</organism>
<keyword evidence="1" id="KW-0732">Signal</keyword>
<dbReference type="EMBL" id="SBLB01000006">
    <property type="protein sequence ID" value="RYC67966.1"/>
    <property type="molecule type" value="Genomic_DNA"/>
</dbReference>
<dbReference type="Pfam" id="PF13568">
    <property type="entry name" value="OMP_b-brl_2"/>
    <property type="match status" value="1"/>
</dbReference>
<evidence type="ECO:0000313" key="4">
    <source>
        <dbReference type="Proteomes" id="UP000290407"/>
    </source>
</evidence>
<dbReference type="AlphaFoldDB" id="A0A4Q2UG35"/>
<protein>
    <submittedName>
        <fullName evidence="3">PorT family protein</fullName>
    </submittedName>
</protein>
<dbReference type="InterPro" id="IPR025665">
    <property type="entry name" value="Beta-barrel_OMP_2"/>
</dbReference>
<evidence type="ECO:0000313" key="3">
    <source>
        <dbReference type="EMBL" id="RYC67966.1"/>
    </source>
</evidence>
<sequence>MKQVQLTALVLLIGSTLAMGQQKLEGGIKGGPTFTHGYTTIPSIPLSASVAIPQLDNKSNGIGTGYSFGIWGRQNFDRFYIQVEVDYNQFILKQKANLTIPAGLAAVLSGLSLPPAVPAQTPATVNITSTSTLESFNIPILFGKRWSDGKIRAFVGPNLLFTRKAEAKRSTTATIAGLTFNAPETTSDLKNPNPQNPSERALEVKSFTYAAEVGVGYTFLNRLDVDARYALPVGGVYKDKNIKGYLGIATLSLGLRLF</sequence>
<gene>
    <name evidence="3" type="ORF">EQG79_21140</name>
</gene>
<dbReference type="Proteomes" id="UP000290407">
    <property type="component" value="Unassembled WGS sequence"/>
</dbReference>
<feature type="signal peptide" evidence="1">
    <location>
        <begin position="1"/>
        <end position="20"/>
    </location>
</feature>
<feature type="chain" id="PRO_5020285409" evidence="1">
    <location>
        <begin position="21"/>
        <end position="258"/>
    </location>
</feature>
<keyword evidence="4" id="KW-1185">Reference proteome</keyword>
<evidence type="ECO:0000259" key="2">
    <source>
        <dbReference type="Pfam" id="PF13568"/>
    </source>
</evidence>
<proteinExistence type="predicted"/>
<comment type="caution">
    <text evidence="3">The sequence shown here is derived from an EMBL/GenBank/DDBJ whole genome shotgun (WGS) entry which is preliminary data.</text>
</comment>
<feature type="domain" description="Outer membrane protein beta-barrel" evidence="2">
    <location>
        <begin position="24"/>
        <end position="233"/>
    </location>
</feature>